<proteinExistence type="predicted"/>
<sequence>MENLLLGQYVPSDSFVHRMDARAKLLGFLLLLAVVLLAADGFGYIWAAAVTAAAVLAARLPAKSLVVSFRGMWPFFLVIFSMNALFSKSGEAFWSWWIFRLSVAGILQGIRAAANMAFLLALSAVLLYTTPPVQVTEALESFLKPLKLLRVPVEEIAMILGISFRFLPDLLTETEKIRRAQLARGARFSGRGVWGKATGVLPLVVPVFLSAFRRADALSTAMEARAYRGAAGRTHRTLSQLRAMDGAALGFCLSVLAVQIFAGYFIK</sequence>
<evidence type="ECO:0000256" key="5">
    <source>
        <dbReference type="SAM" id="Phobius"/>
    </source>
</evidence>
<evidence type="ECO:0000313" key="6">
    <source>
        <dbReference type="EMBL" id="WOC32849.1"/>
    </source>
</evidence>
<protein>
    <submittedName>
        <fullName evidence="6">Energy-coupling factor transporter transmembrane protein EcfT</fullName>
    </submittedName>
</protein>
<organism evidence="6 7">
    <name type="scientific">Caproicibacterium argilliputei</name>
    <dbReference type="NCBI Taxonomy" id="3030016"/>
    <lineage>
        <taxon>Bacteria</taxon>
        <taxon>Bacillati</taxon>
        <taxon>Bacillota</taxon>
        <taxon>Clostridia</taxon>
        <taxon>Eubacteriales</taxon>
        <taxon>Oscillospiraceae</taxon>
        <taxon>Caproicibacterium</taxon>
    </lineage>
</organism>
<evidence type="ECO:0000256" key="1">
    <source>
        <dbReference type="ARBA" id="ARBA00004141"/>
    </source>
</evidence>
<reference evidence="7" key="2">
    <citation type="submission" date="2024-06" db="EMBL/GenBank/DDBJ databases">
        <title>Caproicibacterium argilliputei sp. nov, a novel caproic acid producing anaerobic bacterium isolated from pit mud.</title>
        <authorList>
            <person name="Zeng C."/>
        </authorList>
    </citation>
    <scope>NUCLEOTIDE SEQUENCE [LARGE SCALE GENOMIC DNA]</scope>
    <source>
        <strain evidence="7">ZCY20-5</strain>
    </source>
</reference>
<evidence type="ECO:0000313" key="7">
    <source>
        <dbReference type="Proteomes" id="UP001300604"/>
    </source>
</evidence>
<dbReference type="RefSeq" id="WP_275845998.1">
    <property type="nucleotide sequence ID" value="NZ_CP135996.1"/>
</dbReference>
<feature type="transmembrane region" description="Helical" evidence="5">
    <location>
        <begin position="69"/>
        <end position="86"/>
    </location>
</feature>
<accession>A0AA97DBR0</accession>
<feature type="transmembrane region" description="Helical" evidence="5">
    <location>
        <begin position="193"/>
        <end position="212"/>
    </location>
</feature>
<keyword evidence="3 5" id="KW-1133">Transmembrane helix</keyword>
<dbReference type="EMBL" id="CP135996">
    <property type="protein sequence ID" value="WOC32849.1"/>
    <property type="molecule type" value="Genomic_DNA"/>
</dbReference>
<keyword evidence="2 5" id="KW-0812">Transmembrane</keyword>
<feature type="transmembrane region" description="Helical" evidence="5">
    <location>
        <begin position="117"/>
        <end position="136"/>
    </location>
</feature>
<name>A0AA97DBR0_9FIRM</name>
<dbReference type="Pfam" id="PF02361">
    <property type="entry name" value="CbiQ"/>
    <property type="match status" value="1"/>
</dbReference>
<dbReference type="KEGG" id="carl:PXC00_02945"/>
<reference evidence="7" key="3">
    <citation type="submission" date="2024-06" db="EMBL/GenBank/DDBJ databases">
        <authorList>
            <person name="Zeng C."/>
        </authorList>
    </citation>
    <scope>NUCLEOTIDE SEQUENCE [LARGE SCALE GENOMIC DNA]</scope>
    <source>
        <strain evidence="7">ZCY20-5</strain>
    </source>
</reference>
<keyword evidence="4 5" id="KW-0472">Membrane</keyword>
<dbReference type="PANTHER" id="PTHR33514">
    <property type="entry name" value="PROTEIN ABCI12, CHLOROPLASTIC"/>
    <property type="match status" value="1"/>
</dbReference>
<evidence type="ECO:0000256" key="2">
    <source>
        <dbReference type="ARBA" id="ARBA00022692"/>
    </source>
</evidence>
<evidence type="ECO:0000256" key="3">
    <source>
        <dbReference type="ARBA" id="ARBA00022989"/>
    </source>
</evidence>
<dbReference type="InterPro" id="IPR003339">
    <property type="entry name" value="ABC/ECF_trnsptr_transmembrane"/>
</dbReference>
<dbReference type="GO" id="GO:0005886">
    <property type="term" value="C:plasma membrane"/>
    <property type="evidence" value="ECO:0007669"/>
    <property type="project" value="TreeGrafter"/>
</dbReference>
<evidence type="ECO:0000256" key="4">
    <source>
        <dbReference type="ARBA" id="ARBA00023136"/>
    </source>
</evidence>
<keyword evidence="7" id="KW-1185">Reference proteome</keyword>
<reference evidence="6 7" key="1">
    <citation type="submission" date="2024-06" db="EMBL/GenBank/DDBJ databases">
        <title>Caproicibacterium argilliputei sp. nov, a novel caproic acid producing anaerobic bacterium isolated from pit mud.</title>
        <authorList>
            <person name="Xia S."/>
        </authorList>
    </citation>
    <scope>NUCLEOTIDE SEQUENCE [LARGE SCALE GENOMIC DNA]</scope>
    <source>
        <strain evidence="6 7">ZCY20-5</strain>
    </source>
</reference>
<feature type="transmembrane region" description="Helical" evidence="5">
    <location>
        <begin position="246"/>
        <end position="266"/>
    </location>
</feature>
<dbReference type="AlphaFoldDB" id="A0AA97DBR0"/>
<comment type="subcellular location">
    <subcellularLocation>
        <location evidence="1">Membrane</location>
        <topology evidence="1">Multi-pass membrane protein</topology>
    </subcellularLocation>
</comment>
<dbReference type="Proteomes" id="UP001300604">
    <property type="component" value="Chromosome"/>
</dbReference>
<gene>
    <name evidence="6" type="ORF">PXC00_02945</name>
</gene>
<dbReference type="PANTHER" id="PTHR33514:SF13">
    <property type="entry name" value="PROTEIN ABCI12, CHLOROPLASTIC"/>
    <property type="match status" value="1"/>
</dbReference>
<dbReference type="CDD" id="cd16914">
    <property type="entry name" value="EcfT"/>
    <property type="match status" value="1"/>
</dbReference>